<dbReference type="RefSeq" id="WP_346762470.1">
    <property type="nucleotide sequence ID" value="NZ_JAUJEB010000013.1"/>
</dbReference>
<dbReference type="Gene3D" id="3.40.50.1360">
    <property type="match status" value="1"/>
</dbReference>
<dbReference type="PANTHER" id="PTHR11280:SF6">
    <property type="entry name" value="GLUCOSAMINE-6-PHOSPHATE ISOMERASE NAGB"/>
    <property type="match status" value="1"/>
</dbReference>
<dbReference type="Pfam" id="PF01182">
    <property type="entry name" value="Glucosamine_iso"/>
    <property type="match status" value="1"/>
</dbReference>
<dbReference type="InterPro" id="IPR006148">
    <property type="entry name" value="Glc/Gal-6P_isomerase"/>
</dbReference>
<dbReference type="InterPro" id="IPR004547">
    <property type="entry name" value="Glucosamine6P_isomerase"/>
</dbReference>
<keyword evidence="3" id="KW-1185">Reference proteome</keyword>
<dbReference type="InterPro" id="IPR037171">
    <property type="entry name" value="NagB/RpiA_transferase-like"/>
</dbReference>
<keyword evidence="2" id="KW-0378">Hydrolase</keyword>
<name>A0ABT8LH51_9BACT</name>
<evidence type="ECO:0000313" key="2">
    <source>
        <dbReference type="EMBL" id="MDN5217134.1"/>
    </source>
</evidence>
<dbReference type="Proteomes" id="UP001172083">
    <property type="component" value="Unassembled WGS sequence"/>
</dbReference>
<organism evidence="2 3">
    <name type="scientific">Agaribacillus aureus</name>
    <dbReference type="NCBI Taxonomy" id="3051825"/>
    <lineage>
        <taxon>Bacteria</taxon>
        <taxon>Pseudomonadati</taxon>
        <taxon>Bacteroidota</taxon>
        <taxon>Cytophagia</taxon>
        <taxon>Cytophagales</taxon>
        <taxon>Splendidivirgaceae</taxon>
        <taxon>Agaribacillus</taxon>
    </lineage>
</organism>
<sequence length="259" mass="28837">MISEKLIERFKVDQLEVKIYQDRQALGAAAAAEAAIKMNEIMPDHRNLRMIFAAAPSQNEFLSNLIASPGLRWEQVEGFHMDEYIGLSNSSLQQSFGIFLKENLFEKVPFNAVHYLPVQTHDPRVACAEYAKLLGEEAIDIVALGIGENGHIAFNDPPVADFQDPELVKVVTLDDKSRQQQVNDGCFHHFIDVPEVAMTLTVPALFSGRHMFCMVPGVTKADAVYQTLRSPVNVSCPATILREHPQATLYLDLESASKL</sequence>
<dbReference type="PANTHER" id="PTHR11280">
    <property type="entry name" value="GLUCOSAMINE-6-PHOSPHATE ISOMERASE"/>
    <property type="match status" value="1"/>
</dbReference>
<proteinExistence type="predicted"/>
<feature type="domain" description="Glucosamine/galactosamine-6-phosphate isomerase" evidence="1">
    <location>
        <begin position="22"/>
        <end position="244"/>
    </location>
</feature>
<protein>
    <submittedName>
        <fullName evidence="2">6-phosphogluconolactonase</fullName>
        <ecNumber evidence="2">3.1.1.31</ecNumber>
    </submittedName>
</protein>
<evidence type="ECO:0000313" key="3">
    <source>
        <dbReference type="Proteomes" id="UP001172083"/>
    </source>
</evidence>
<dbReference type="EMBL" id="JAUJEB010000013">
    <property type="protein sequence ID" value="MDN5217134.1"/>
    <property type="molecule type" value="Genomic_DNA"/>
</dbReference>
<comment type="caution">
    <text evidence="2">The sequence shown here is derived from an EMBL/GenBank/DDBJ whole genome shotgun (WGS) entry which is preliminary data.</text>
</comment>
<evidence type="ECO:0000259" key="1">
    <source>
        <dbReference type="Pfam" id="PF01182"/>
    </source>
</evidence>
<dbReference type="GO" id="GO:0017057">
    <property type="term" value="F:6-phosphogluconolactonase activity"/>
    <property type="evidence" value="ECO:0007669"/>
    <property type="project" value="UniProtKB-EC"/>
</dbReference>
<accession>A0ABT8LH51</accession>
<dbReference type="CDD" id="cd01399">
    <property type="entry name" value="GlcN6P_deaminase"/>
    <property type="match status" value="1"/>
</dbReference>
<gene>
    <name evidence="2" type="ORF">QQ020_33995</name>
</gene>
<dbReference type="EC" id="3.1.1.31" evidence="2"/>
<reference evidence="2" key="1">
    <citation type="submission" date="2023-06" db="EMBL/GenBank/DDBJ databases">
        <title>Genomic of Agaribacillus aureum.</title>
        <authorList>
            <person name="Wang G."/>
        </authorList>
    </citation>
    <scope>NUCLEOTIDE SEQUENCE</scope>
    <source>
        <strain evidence="2">BMA12</strain>
    </source>
</reference>
<dbReference type="SUPFAM" id="SSF100950">
    <property type="entry name" value="NagB/RpiA/CoA transferase-like"/>
    <property type="match status" value="1"/>
</dbReference>